<name>A0A8T0NE58_PANVG</name>
<gene>
    <name evidence="2" type="ORF">PVAP13_9KG413916</name>
</gene>
<evidence type="ECO:0000313" key="2">
    <source>
        <dbReference type="EMBL" id="KAG2545194.1"/>
    </source>
</evidence>
<evidence type="ECO:0000259" key="1">
    <source>
        <dbReference type="Pfam" id="PF07762"/>
    </source>
</evidence>
<dbReference type="AlphaFoldDB" id="A0A8T0NE58"/>
<organism evidence="2 3">
    <name type="scientific">Panicum virgatum</name>
    <name type="common">Blackwell switchgrass</name>
    <dbReference type="NCBI Taxonomy" id="38727"/>
    <lineage>
        <taxon>Eukaryota</taxon>
        <taxon>Viridiplantae</taxon>
        <taxon>Streptophyta</taxon>
        <taxon>Embryophyta</taxon>
        <taxon>Tracheophyta</taxon>
        <taxon>Spermatophyta</taxon>
        <taxon>Magnoliopsida</taxon>
        <taxon>Liliopsida</taxon>
        <taxon>Poales</taxon>
        <taxon>Poaceae</taxon>
        <taxon>PACMAD clade</taxon>
        <taxon>Panicoideae</taxon>
        <taxon>Panicodae</taxon>
        <taxon>Paniceae</taxon>
        <taxon>Panicinae</taxon>
        <taxon>Panicum</taxon>
        <taxon>Panicum sect. Hiantes</taxon>
    </lineage>
</organism>
<dbReference type="Pfam" id="PF07762">
    <property type="entry name" value="DUF1618"/>
    <property type="match status" value="1"/>
</dbReference>
<feature type="domain" description="DUF1618" evidence="1">
    <location>
        <begin position="222"/>
        <end position="342"/>
    </location>
</feature>
<sequence length="402" mass="45256">MPPPTEMRGGPPPVVGHRSGLLFDPRIKASGEDDPAATAAATSTTSNGLEIRLSACLACPPAMSYVRMRTDERPVKVPNVVAAHGDLLLIHMAIPCDGPFYCEVDWFVYRADPARPWLRRIPCDRILSRPAGIISLGDEFVVAELQLIRTFEGLDRAALAEGRSVDVKGLPMLELPYLFRYSSATDLCEHKPLAMPYDGDALKPFEWFTDKVLAADGSVMYWVDLHRGILHCDVAADCPELCFIRLPEIEIWKDIVDQRCTFPEVNRTVGICKGLVKFVDVDNGRFETRRLKTRFTVTTWVLNKIKMPAEWMKVAVLQVNDELWTLPNFRDSPLPRSAPLCPMDWMITFNMHKKLLHSYECRYNPPGDHCDLSVVPANPSASNIKPGEMIPYPLFGKKHQVR</sequence>
<dbReference type="InterPro" id="IPR011676">
    <property type="entry name" value="DUF1618"/>
</dbReference>
<proteinExistence type="predicted"/>
<dbReference type="EMBL" id="CM029053">
    <property type="protein sequence ID" value="KAG2545194.1"/>
    <property type="molecule type" value="Genomic_DNA"/>
</dbReference>
<dbReference type="Proteomes" id="UP000823388">
    <property type="component" value="Chromosome 9K"/>
</dbReference>
<dbReference type="PANTHER" id="PTHR33074">
    <property type="entry name" value="EXPRESSED PROTEIN-RELATED"/>
    <property type="match status" value="1"/>
</dbReference>
<comment type="caution">
    <text evidence="2">The sequence shown here is derived from an EMBL/GenBank/DDBJ whole genome shotgun (WGS) entry which is preliminary data.</text>
</comment>
<reference evidence="2" key="1">
    <citation type="submission" date="2020-05" db="EMBL/GenBank/DDBJ databases">
        <title>WGS assembly of Panicum virgatum.</title>
        <authorList>
            <person name="Lovell J.T."/>
            <person name="Jenkins J."/>
            <person name="Shu S."/>
            <person name="Juenger T.E."/>
            <person name="Schmutz J."/>
        </authorList>
    </citation>
    <scope>NUCLEOTIDE SEQUENCE</scope>
    <source>
        <strain evidence="2">AP13</strain>
    </source>
</reference>
<accession>A0A8T0NE58</accession>
<protein>
    <recommendedName>
        <fullName evidence="1">DUF1618 domain-containing protein</fullName>
    </recommendedName>
</protein>
<keyword evidence="3" id="KW-1185">Reference proteome</keyword>
<dbReference type="PANTHER" id="PTHR33074:SF99">
    <property type="entry name" value="DUF1618 DOMAIN-CONTAINING PROTEIN"/>
    <property type="match status" value="1"/>
</dbReference>
<evidence type="ECO:0000313" key="3">
    <source>
        <dbReference type="Proteomes" id="UP000823388"/>
    </source>
</evidence>